<name>A0A6P1XY90_9SPIR</name>
<dbReference type="KEGG" id="trz:GWP43_02275"/>
<dbReference type="RefSeq" id="WP_162662376.1">
    <property type="nucleotide sequence ID" value="NZ_CP048020.1"/>
</dbReference>
<organism evidence="1 2">
    <name type="scientific">Treponema vincentii</name>
    <dbReference type="NCBI Taxonomy" id="69710"/>
    <lineage>
        <taxon>Bacteria</taxon>
        <taxon>Pseudomonadati</taxon>
        <taxon>Spirochaetota</taxon>
        <taxon>Spirochaetia</taxon>
        <taxon>Spirochaetales</taxon>
        <taxon>Treponemataceae</taxon>
        <taxon>Treponema</taxon>
    </lineage>
</organism>
<sequence length="226" mass="26900">MALEKEKDKTSNTYFNTDISDKPQMQIKRMLNGTFNAGEKMKSTEVYKIINLIIKEDFKALGYKKTKGGMLGFYKQINKFYVIFWFQCSQSAFNFYTGSKFTIEFQLSETDGIGSEAIERHRISHYLTQEELKYITKKENEIRKNMKKPPSNYSLLNMSDDIKKWFMKNYEPIRDVYNNDTDIWLRYIEEKNIKEWAEYFKNIIKRIVGVLEQKAMSQERPLIVIG</sequence>
<reference evidence="1 2" key="1">
    <citation type="submission" date="2020-01" db="EMBL/GenBank/DDBJ databases">
        <title>Complete genome sequence of a human oral phylogroup 1 Treponema sp. strain ATCC 700766, originally isolated from periodontitis dental plaque.</title>
        <authorList>
            <person name="Chan Y."/>
            <person name="Huo Y.-B."/>
            <person name="Yu X.-L."/>
            <person name="Zeng H."/>
            <person name="Leung W.-K."/>
            <person name="Watt R.M."/>
        </authorList>
    </citation>
    <scope>NUCLEOTIDE SEQUENCE [LARGE SCALE GENOMIC DNA]</scope>
    <source>
        <strain evidence="1 2">OMZ 804</strain>
    </source>
</reference>
<protein>
    <recommendedName>
        <fullName evidence="3">DUF4304 domain-containing protein</fullName>
    </recommendedName>
</protein>
<dbReference type="AlphaFoldDB" id="A0A6P1XY90"/>
<dbReference type="Proteomes" id="UP000464374">
    <property type="component" value="Chromosome"/>
</dbReference>
<accession>A0A6P1XY90</accession>
<evidence type="ECO:0000313" key="2">
    <source>
        <dbReference type="Proteomes" id="UP000464374"/>
    </source>
</evidence>
<evidence type="ECO:0000313" key="1">
    <source>
        <dbReference type="EMBL" id="QHX42468.1"/>
    </source>
</evidence>
<gene>
    <name evidence="1" type="ORF">GWP43_02275</name>
</gene>
<evidence type="ECO:0008006" key="3">
    <source>
        <dbReference type="Google" id="ProtNLM"/>
    </source>
</evidence>
<dbReference type="EMBL" id="CP048020">
    <property type="protein sequence ID" value="QHX42468.1"/>
    <property type="molecule type" value="Genomic_DNA"/>
</dbReference>
<proteinExistence type="predicted"/>